<keyword evidence="3" id="KW-1185">Reference proteome</keyword>
<reference evidence="2" key="1">
    <citation type="journal article" date="2019" name="bioRxiv">
        <title>The Genome of the Zebra Mussel, Dreissena polymorpha: A Resource for Invasive Species Research.</title>
        <authorList>
            <person name="McCartney M.A."/>
            <person name="Auch B."/>
            <person name="Kono T."/>
            <person name="Mallez S."/>
            <person name="Zhang Y."/>
            <person name="Obille A."/>
            <person name="Becker A."/>
            <person name="Abrahante J.E."/>
            <person name="Garbe J."/>
            <person name="Badalamenti J.P."/>
            <person name="Herman A."/>
            <person name="Mangelson H."/>
            <person name="Liachko I."/>
            <person name="Sullivan S."/>
            <person name="Sone E.D."/>
            <person name="Koren S."/>
            <person name="Silverstein K.A.T."/>
            <person name="Beckman K.B."/>
            <person name="Gohl D.M."/>
        </authorList>
    </citation>
    <scope>NUCLEOTIDE SEQUENCE</scope>
    <source>
        <strain evidence="2">Duluth1</strain>
        <tissue evidence="2">Whole animal</tissue>
    </source>
</reference>
<organism evidence="2 3">
    <name type="scientific">Dreissena polymorpha</name>
    <name type="common">Zebra mussel</name>
    <name type="synonym">Mytilus polymorpha</name>
    <dbReference type="NCBI Taxonomy" id="45954"/>
    <lineage>
        <taxon>Eukaryota</taxon>
        <taxon>Metazoa</taxon>
        <taxon>Spiralia</taxon>
        <taxon>Lophotrochozoa</taxon>
        <taxon>Mollusca</taxon>
        <taxon>Bivalvia</taxon>
        <taxon>Autobranchia</taxon>
        <taxon>Heteroconchia</taxon>
        <taxon>Euheterodonta</taxon>
        <taxon>Imparidentia</taxon>
        <taxon>Neoheterodontei</taxon>
        <taxon>Myida</taxon>
        <taxon>Dreissenoidea</taxon>
        <taxon>Dreissenidae</taxon>
        <taxon>Dreissena</taxon>
    </lineage>
</organism>
<gene>
    <name evidence="2" type="ORF">DPMN_066751</name>
</gene>
<name>A0A9D3YWX0_DREPO</name>
<evidence type="ECO:0000313" key="3">
    <source>
        <dbReference type="Proteomes" id="UP000828390"/>
    </source>
</evidence>
<keyword evidence="1" id="KW-0812">Transmembrane</keyword>
<accession>A0A9D3YWX0</accession>
<dbReference type="EMBL" id="JAIWYP010000014">
    <property type="protein sequence ID" value="KAH3707349.1"/>
    <property type="molecule type" value="Genomic_DNA"/>
</dbReference>
<reference evidence="2" key="2">
    <citation type="submission" date="2020-11" db="EMBL/GenBank/DDBJ databases">
        <authorList>
            <person name="McCartney M.A."/>
            <person name="Auch B."/>
            <person name="Kono T."/>
            <person name="Mallez S."/>
            <person name="Becker A."/>
            <person name="Gohl D.M."/>
            <person name="Silverstein K.A.T."/>
            <person name="Koren S."/>
            <person name="Bechman K.B."/>
            <person name="Herman A."/>
            <person name="Abrahante J.E."/>
            <person name="Garbe J."/>
        </authorList>
    </citation>
    <scope>NUCLEOTIDE SEQUENCE</scope>
    <source>
        <strain evidence="2">Duluth1</strain>
        <tissue evidence="2">Whole animal</tissue>
    </source>
</reference>
<comment type="caution">
    <text evidence="2">The sequence shown here is derived from an EMBL/GenBank/DDBJ whole genome shotgun (WGS) entry which is preliminary data.</text>
</comment>
<proteinExistence type="predicted"/>
<keyword evidence="1" id="KW-0472">Membrane</keyword>
<feature type="transmembrane region" description="Helical" evidence="1">
    <location>
        <begin position="6"/>
        <end position="25"/>
    </location>
</feature>
<dbReference type="Proteomes" id="UP000828390">
    <property type="component" value="Unassembled WGS sequence"/>
</dbReference>
<evidence type="ECO:0000313" key="2">
    <source>
        <dbReference type="EMBL" id="KAH3707349.1"/>
    </source>
</evidence>
<evidence type="ECO:0000256" key="1">
    <source>
        <dbReference type="SAM" id="Phobius"/>
    </source>
</evidence>
<dbReference type="AlphaFoldDB" id="A0A9D3YWX0"/>
<sequence length="104" mass="11832">MTTTMMILLMMTTMMVMIMVVVYGGRQEAFADDKKLNGSENSAREAGKLFQYLTPRYNYSVPLKNKSTCVFDTKFDITTISPNKANVDDERLTKGDHKSHVVLR</sequence>
<protein>
    <submittedName>
        <fullName evidence="2">Uncharacterized protein</fullName>
    </submittedName>
</protein>
<keyword evidence="1" id="KW-1133">Transmembrane helix</keyword>